<evidence type="ECO:0000256" key="3">
    <source>
        <dbReference type="ARBA" id="ARBA00022723"/>
    </source>
</evidence>
<dbReference type="PRINTS" id="PR00352">
    <property type="entry name" value="3FE4SFRDOXIN"/>
</dbReference>
<keyword evidence="7" id="KW-0003">3Fe-4S</keyword>
<keyword evidence="3 8" id="KW-0479">Metal-binding</keyword>
<keyword evidence="5 8" id="KW-0408">Iron</keyword>
<dbReference type="EMBL" id="BOML01000043">
    <property type="protein sequence ID" value="GIE04289.1"/>
    <property type="molecule type" value="Genomic_DNA"/>
</dbReference>
<proteinExistence type="predicted"/>
<dbReference type="InterPro" id="IPR051269">
    <property type="entry name" value="Fe-S_cluster_ET"/>
</dbReference>
<gene>
    <name evidence="10" type="ORF">Adu01nite_56390</name>
</gene>
<dbReference type="SUPFAM" id="SSF54862">
    <property type="entry name" value="4Fe-4S ferredoxins"/>
    <property type="match status" value="1"/>
</dbReference>
<evidence type="ECO:0000256" key="7">
    <source>
        <dbReference type="ARBA" id="ARBA00023291"/>
    </source>
</evidence>
<evidence type="ECO:0000256" key="4">
    <source>
        <dbReference type="ARBA" id="ARBA00022982"/>
    </source>
</evidence>
<comment type="caution">
    <text evidence="10">The sequence shown here is derived from an EMBL/GenBank/DDBJ whole genome shotgun (WGS) entry which is preliminary data.</text>
</comment>
<comment type="function">
    <text evidence="8">Ferredoxins are iron-sulfur proteins that transfer electrons in a wide variety of metabolic reactions.</text>
</comment>
<sequence>MEITVDQDSCCGAGQCVMIAPEVFDQREEDGVVVLLDPAPPASLFPVVANAAAMCPAAAITLTD</sequence>
<evidence type="ECO:0000313" key="11">
    <source>
        <dbReference type="Proteomes" id="UP000637628"/>
    </source>
</evidence>
<dbReference type="InterPro" id="IPR001080">
    <property type="entry name" value="3Fe4S_ferredoxin"/>
</dbReference>
<organism evidence="10 11">
    <name type="scientific">Paractinoplanes durhamensis</name>
    <dbReference type="NCBI Taxonomy" id="113563"/>
    <lineage>
        <taxon>Bacteria</taxon>
        <taxon>Bacillati</taxon>
        <taxon>Actinomycetota</taxon>
        <taxon>Actinomycetes</taxon>
        <taxon>Micromonosporales</taxon>
        <taxon>Micromonosporaceae</taxon>
        <taxon>Paractinoplanes</taxon>
    </lineage>
</organism>
<comment type="cofactor">
    <cofactor evidence="1">
        <name>[3Fe-4S] cluster</name>
        <dbReference type="ChEBI" id="CHEBI:21137"/>
    </cofactor>
</comment>
<feature type="domain" description="4Fe-4S ferredoxin-type" evidence="9">
    <location>
        <begin position="1"/>
        <end position="29"/>
    </location>
</feature>
<evidence type="ECO:0000256" key="5">
    <source>
        <dbReference type="ARBA" id="ARBA00023004"/>
    </source>
</evidence>
<keyword evidence="11" id="KW-1185">Reference proteome</keyword>
<dbReference type="PANTHER" id="PTHR36923:SF3">
    <property type="entry name" value="FERREDOXIN"/>
    <property type="match status" value="1"/>
</dbReference>
<evidence type="ECO:0000256" key="1">
    <source>
        <dbReference type="ARBA" id="ARBA00001927"/>
    </source>
</evidence>
<accession>A0ABQ3Z420</accession>
<keyword evidence="6 8" id="KW-0411">Iron-sulfur</keyword>
<evidence type="ECO:0000256" key="6">
    <source>
        <dbReference type="ARBA" id="ARBA00023014"/>
    </source>
</evidence>
<evidence type="ECO:0000259" key="9">
    <source>
        <dbReference type="PROSITE" id="PS51379"/>
    </source>
</evidence>
<evidence type="ECO:0000256" key="2">
    <source>
        <dbReference type="ARBA" id="ARBA00022448"/>
    </source>
</evidence>
<evidence type="ECO:0000256" key="8">
    <source>
        <dbReference type="RuleBase" id="RU368020"/>
    </source>
</evidence>
<evidence type="ECO:0000313" key="10">
    <source>
        <dbReference type="EMBL" id="GIE04289.1"/>
    </source>
</evidence>
<dbReference type="Pfam" id="PF13370">
    <property type="entry name" value="Fer4_13"/>
    <property type="match status" value="1"/>
</dbReference>
<dbReference type="RefSeq" id="WP_203730893.1">
    <property type="nucleotide sequence ID" value="NZ_BAAATX010000016.1"/>
</dbReference>
<dbReference type="Proteomes" id="UP000637628">
    <property type="component" value="Unassembled WGS sequence"/>
</dbReference>
<protein>
    <recommendedName>
        <fullName evidence="8">Ferredoxin</fullName>
    </recommendedName>
</protein>
<keyword evidence="2 8" id="KW-0813">Transport</keyword>
<reference evidence="10 11" key="1">
    <citation type="submission" date="2021-01" db="EMBL/GenBank/DDBJ databases">
        <title>Whole genome shotgun sequence of Actinoplanes durhamensis NBRC 14914.</title>
        <authorList>
            <person name="Komaki H."/>
            <person name="Tamura T."/>
        </authorList>
    </citation>
    <scope>NUCLEOTIDE SEQUENCE [LARGE SCALE GENOMIC DNA]</scope>
    <source>
        <strain evidence="10 11">NBRC 14914</strain>
    </source>
</reference>
<dbReference type="InterPro" id="IPR017896">
    <property type="entry name" value="4Fe4S_Fe-S-bd"/>
</dbReference>
<dbReference type="Gene3D" id="3.30.70.20">
    <property type="match status" value="1"/>
</dbReference>
<dbReference type="PROSITE" id="PS51379">
    <property type="entry name" value="4FE4S_FER_2"/>
    <property type="match status" value="1"/>
</dbReference>
<dbReference type="PANTHER" id="PTHR36923">
    <property type="entry name" value="FERREDOXIN"/>
    <property type="match status" value="1"/>
</dbReference>
<keyword evidence="4 8" id="KW-0249">Electron transport</keyword>
<name>A0ABQ3Z420_9ACTN</name>